<dbReference type="PROSITE" id="PS00137">
    <property type="entry name" value="SUBTILASE_HIS"/>
    <property type="match status" value="1"/>
</dbReference>
<dbReference type="PATRIC" id="fig|47500.9.peg.6800"/>
<evidence type="ECO:0000313" key="11">
    <source>
        <dbReference type="Proteomes" id="UP000182836"/>
    </source>
</evidence>
<dbReference type="InterPro" id="IPR036852">
    <property type="entry name" value="Peptidase_S8/S53_dom_sf"/>
</dbReference>
<dbReference type="InterPro" id="IPR023827">
    <property type="entry name" value="Peptidase_S8_Asp-AS"/>
</dbReference>
<keyword evidence="4 6" id="KW-0378">Hydrolase</keyword>
<dbReference type="OrthoDB" id="9798386at2"/>
<keyword evidence="2 6" id="KW-0645">Protease</keyword>
<dbReference type="EMBL" id="FNED01000001">
    <property type="protein sequence ID" value="SDI06417.1"/>
    <property type="molecule type" value="Genomic_DNA"/>
</dbReference>
<dbReference type="InterPro" id="IPR015500">
    <property type="entry name" value="Peptidase_S8_subtilisin-rel"/>
</dbReference>
<dbReference type="RefSeq" id="WP_043068087.1">
    <property type="nucleotide sequence ID" value="NZ_BJOA01000004.1"/>
</dbReference>
<evidence type="ECO:0000256" key="6">
    <source>
        <dbReference type="PROSITE-ProRule" id="PRU01240"/>
    </source>
</evidence>
<gene>
    <name evidence="8" type="ORF">AF333_24680</name>
    <name evidence="9" type="ORF">SAMN04487909_101412</name>
</gene>
<dbReference type="GO" id="GO:0006508">
    <property type="term" value="P:proteolysis"/>
    <property type="evidence" value="ECO:0007669"/>
    <property type="project" value="UniProtKB-KW"/>
</dbReference>
<dbReference type="Pfam" id="PF00082">
    <property type="entry name" value="Peptidase_S8"/>
    <property type="match status" value="1"/>
</dbReference>
<feature type="active site" description="Charge relay system" evidence="6">
    <location>
        <position position="132"/>
    </location>
</feature>
<feature type="active site" description="Charge relay system" evidence="6">
    <location>
        <position position="99"/>
    </location>
</feature>
<keyword evidence="3" id="KW-0479">Metal-binding</keyword>
<dbReference type="InterPro" id="IPR050131">
    <property type="entry name" value="Peptidase_S8_subtilisin-like"/>
</dbReference>
<feature type="active site" description="Charge relay system" evidence="6">
    <location>
        <position position="284"/>
    </location>
</feature>
<dbReference type="GO" id="GO:0004252">
    <property type="term" value="F:serine-type endopeptidase activity"/>
    <property type="evidence" value="ECO:0007669"/>
    <property type="project" value="UniProtKB-UniRule"/>
</dbReference>
<dbReference type="PROSITE" id="PS51892">
    <property type="entry name" value="SUBTILASE"/>
    <property type="match status" value="1"/>
</dbReference>
<dbReference type="EMBL" id="LGUG01000004">
    <property type="protein sequence ID" value="KON98159.1"/>
    <property type="molecule type" value="Genomic_DNA"/>
</dbReference>
<dbReference type="AlphaFoldDB" id="A0A0M0H7U6"/>
<keyword evidence="5 6" id="KW-0720">Serine protease</keyword>
<dbReference type="InterPro" id="IPR000209">
    <property type="entry name" value="Peptidase_S8/S53_dom"/>
</dbReference>
<evidence type="ECO:0000256" key="4">
    <source>
        <dbReference type="ARBA" id="ARBA00022801"/>
    </source>
</evidence>
<evidence type="ECO:0000313" key="10">
    <source>
        <dbReference type="Proteomes" id="UP000037269"/>
    </source>
</evidence>
<evidence type="ECO:0000256" key="1">
    <source>
        <dbReference type="ARBA" id="ARBA00011073"/>
    </source>
</evidence>
<dbReference type="SUPFAM" id="SSF52743">
    <property type="entry name" value="Subtilisin-like"/>
    <property type="match status" value="1"/>
</dbReference>
<dbReference type="PRINTS" id="PR00723">
    <property type="entry name" value="SUBTILISIN"/>
</dbReference>
<dbReference type="PROSITE" id="PS00136">
    <property type="entry name" value="SUBTILASE_ASP"/>
    <property type="match status" value="1"/>
</dbReference>
<protein>
    <submittedName>
        <fullName evidence="9">Subtilase family protein</fullName>
    </submittedName>
</protein>
<comment type="similarity">
    <text evidence="1 6">Belongs to the peptidase S8 family.</text>
</comment>
<dbReference type="Gene3D" id="3.40.50.200">
    <property type="entry name" value="Peptidase S8/S53 domain"/>
    <property type="match status" value="1"/>
</dbReference>
<dbReference type="STRING" id="47500.AF333_24680"/>
<dbReference type="PANTHER" id="PTHR43806:SF11">
    <property type="entry name" value="CEREVISIN-RELATED"/>
    <property type="match status" value="1"/>
</dbReference>
<proteinExistence type="inferred from homology"/>
<dbReference type="InterPro" id="IPR022398">
    <property type="entry name" value="Peptidase_S8_His-AS"/>
</dbReference>
<feature type="domain" description="Peptidase S8/S53" evidence="7">
    <location>
        <begin position="90"/>
        <end position="317"/>
    </location>
</feature>
<reference evidence="8 10" key="1">
    <citation type="submission" date="2015-07" db="EMBL/GenBank/DDBJ databases">
        <title>Fjat-14205 dsm 2895.</title>
        <authorList>
            <person name="Liu B."/>
            <person name="Wang J."/>
            <person name="Zhu Y."/>
            <person name="Liu G."/>
            <person name="Chen Q."/>
            <person name="Chen Z."/>
            <person name="Lan J."/>
            <person name="Che J."/>
            <person name="Ge C."/>
            <person name="Shi H."/>
            <person name="Pan Z."/>
            <person name="Liu X."/>
        </authorList>
    </citation>
    <scope>NUCLEOTIDE SEQUENCE [LARGE SCALE GENOMIC DNA]</scope>
    <source>
        <strain evidence="8 10">DSM 2895</strain>
    </source>
</reference>
<sequence>MKLISISRRKAFEKLLERLRQNGAGKAVTCYENVWCFCLPEKEYKAHAELFRSFGAHVESDVKVRLHAKEIVPWGIKKMGAPDLWKTTTGNEIKVAVIDTGISRRHPDLRGQVKGGIDFIKGAGKPSDSRGHGTHVAGTIAALLNGRGVVGMAPRASLYDIRAFYPDGTADLRTIIAGINWAVANRMDVINMSFGIEENSPALHAAIKRAAAAGIYLVASAGNNGGALEYPARYPEVIAVGAIDKQGKLASFSSRGRGMDVAAPGVNIYSTWPGGKYRSLDGTSMAAAHISGMTALQLASKNRKVSARRIKHYLRRSLPA</sequence>
<dbReference type="GO" id="GO:0046872">
    <property type="term" value="F:metal ion binding"/>
    <property type="evidence" value="ECO:0007669"/>
    <property type="project" value="UniProtKB-KW"/>
</dbReference>
<dbReference type="CDD" id="cd07477">
    <property type="entry name" value="Peptidases_S8_Subtilisin_subset"/>
    <property type="match status" value="1"/>
</dbReference>
<organism evidence="8 10">
    <name type="scientific">Aneurinibacillus migulanus</name>
    <name type="common">Bacillus migulanus</name>
    <dbReference type="NCBI Taxonomy" id="47500"/>
    <lineage>
        <taxon>Bacteria</taxon>
        <taxon>Bacillati</taxon>
        <taxon>Bacillota</taxon>
        <taxon>Bacilli</taxon>
        <taxon>Bacillales</taxon>
        <taxon>Paenibacillaceae</taxon>
        <taxon>Aneurinibacillus group</taxon>
        <taxon>Aneurinibacillus</taxon>
    </lineage>
</organism>
<dbReference type="InterPro" id="IPR034202">
    <property type="entry name" value="Subtilisin_Carlsberg-like"/>
</dbReference>
<evidence type="ECO:0000313" key="9">
    <source>
        <dbReference type="EMBL" id="SDI06417.1"/>
    </source>
</evidence>
<dbReference type="Proteomes" id="UP000182836">
    <property type="component" value="Unassembled WGS sequence"/>
</dbReference>
<evidence type="ECO:0000313" key="8">
    <source>
        <dbReference type="EMBL" id="KON98159.1"/>
    </source>
</evidence>
<dbReference type="PANTHER" id="PTHR43806">
    <property type="entry name" value="PEPTIDASE S8"/>
    <property type="match status" value="1"/>
</dbReference>
<reference evidence="9 11" key="2">
    <citation type="submission" date="2016-10" db="EMBL/GenBank/DDBJ databases">
        <authorList>
            <person name="de Groot N.N."/>
        </authorList>
    </citation>
    <scope>NUCLEOTIDE SEQUENCE [LARGE SCALE GENOMIC DNA]</scope>
    <source>
        <strain evidence="9 11">DSM 2895</strain>
    </source>
</reference>
<accession>A0A0M0H7U6</accession>
<evidence type="ECO:0000256" key="3">
    <source>
        <dbReference type="ARBA" id="ARBA00022723"/>
    </source>
</evidence>
<keyword evidence="10" id="KW-1185">Reference proteome</keyword>
<dbReference type="GeneID" id="42308320"/>
<evidence type="ECO:0000256" key="2">
    <source>
        <dbReference type="ARBA" id="ARBA00022670"/>
    </source>
</evidence>
<dbReference type="Proteomes" id="UP000037269">
    <property type="component" value="Unassembled WGS sequence"/>
</dbReference>
<name>A0A0M0H7U6_ANEMI</name>
<evidence type="ECO:0000256" key="5">
    <source>
        <dbReference type="ARBA" id="ARBA00022825"/>
    </source>
</evidence>
<evidence type="ECO:0000259" key="7">
    <source>
        <dbReference type="Pfam" id="PF00082"/>
    </source>
</evidence>